<evidence type="ECO:0000313" key="2">
    <source>
        <dbReference type="EMBL" id="AII14126.1"/>
    </source>
</evidence>
<protein>
    <submittedName>
        <fullName evidence="2">Dihydroneopterin aldolase</fullName>
        <ecNumber evidence="2">4.1.2.25</ecNumber>
    </submittedName>
</protein>
<dbReference type="InterPro" id="IPR043133">
    <property type="entry name" value="GTP-CH-I_C/QueF"/>
</dbReference>
<proteinExistence type="predicted"/>
<accession>A0A076F7V4</accession>
<dbReference type="SMART" id="SM00905">
    <property type="entry name" value="FolB"/>
    <property type="match status" value="1"/>
</dbReference>
<dbReference type="OrthoDB" id="5373183at2"/>
<dbReference type="EMBL" id="CP009043">
    <property type="protein sequence ID" value="AII14126.1"/>
    <property type="molecule type" value="Genomic_DNA"/>
</dbReference>
<dbReference type="GO" id="GO:0006760">
    <property type="term" value="P:folic acid-containing compound metabolic process"/>
    <property type="evidence" value="ECO:0007669"/>
    <property type="project" value="InterPro"/>
</dbReference>
<organism evidence="2 3">
    <name type="scientific">Campylobacter iguaniorum</name>
    <dbReference type="NCBI Taxonomy" id="1244531"/>
    <lineage>
        <taxon>Bacteria</taxon>
        <taxon>Pseudomonadati</taxon>
        <taxon>Campylobacterota</taxon>
        <taxon>Epsilonproteobacteria</taxon>
        <taxon>Campylobacterales</taxon>
        <taxon>Campylobacteraceae</taxon>
        <taxon>Campylobacter</taxon>
    </lineage>
</organism>
<dbReference type="AlphaFoldDB" id="A0A076F7V4"/>
<evidence type="ECO:0000259" key="1">
    <source>
        <dbReference type="SMART" id="SM00905"/>
    </source>
</evidence>
<feature type="domain" description="Dihydroneopterin aldolase/epimerase" evidence="1">
    <location>
        <begin position="4"/>
        <end position="103"/>
    </location>
</feature>
<gene>
    <name evidence="2" type="primary">folB</name>
    <name evidence="2" type="ORF">CIG1485E_0255</name>
</gene>
<keyword evidence="2" id="KW-0456">Lyase</keyword>
<dbReference type="Gene3D" id="3.30.1130.10">
    <property type="match status" value="1"/>
</dbReference>
<dbReference type="Proteomes" id="UP000028486">
    <property type="component" value="Chromosome"/>
</dbReference>
<dbReference type="RefSeq" id="WP_038452844.1">
    <property type="nucleotide sequence ID" value="NZ_CP009043.1"/>
</dbReference>
<name>A0A076F7V4_9BACT</name>
<reference evidence="3" key="1">
    <citation type="journal article" date="2014" name="Genome Announc.">
        <title>Complete Genome Sequence of Campylobacter iguaniorum Strain 1485ET, Isolated from a Bearded Dragon (Pogona vitticeps).</title>
        <authorList>
            <person name="Gilbert M.J."/>
            <person name="Miller W.G."/>
            <person name="Yee E."/>
            <person name="Kik M."/>
            <person name="Wagenaar J.A."/>
            <person name="Duim B."/>
        </authorList>
    </citation>
    <scope>NUCLEOTIDE SEQUENCE [LARGE SCALE GENOMIC DNA]</scope>
    <source>
        <strain evidence="3">1485E</strain>
    </source>
</reference>
<keyword evidence="3" id="KW-1185">Reference proteome</keyword>
<dbReference type="Pfam" id="PF02152">
    <property type="entry name" value="FolB"/>
    <property type="match status" value="1"/>
</dbReference>
<dbReference type="GO" id="GO:0004150">
    <property type="term" value="F:dihydroneopterin aldolase activity"/>
    <property type="evidence" value="ECO:0007669"/>
    <property type="project" value="UniProtKB-EC"/>
</dbReference>
<dbReference type="EC" id="4.1.2.25" evidence="2"/>
<dbReference type="SUPFAM" id="SSF55620">
    <property type="entry name" value="Tetrahydrobiopterin biosynthesis enzymes-like"/>
    <property type="match status" value="1"/>
</dbReference>
<evidence type="ECO:0000313" key="3">
    <source>
        <dbReference type="Proteomes" id="UP000028486"/>
    </source>
</evidence>
<dbReference type="InterPro" id="IPR006157">
    <property type="entry name" value="FolB_dom"/>
</dbReference>
<dbReference type="HOGENOM" id="CLU_112632_4_0_7"/>
<dbReference type="STRING" id="1244531.CIG2463D_0260"/>
<sequence length="105" mass="12475">MISVFIENLEFETIIGLLDFERIEKQKITVQAEFRAKEFVDYAKTCEFIQAKFDKKKFGTVESALEYFKTKFKKKFPTLEYFYMKISKVDIIPNAIVGAKIQKFY</sequence>
<dbReference type="KEGG" id="caj:CIG1485E_0255"/>
<dbReference type="eggNOG" id="COG1539">
    <property type="taxonomic scope" value="Bacteria"/>
</dbReference>